<dbReference type="OMA" id="WLLQTLW"/>
<dbReference type="EMBL" id="KV441487">
    <property type="protein sequence ID" value="OAG17335.1"/>
    <property type="molecule type" value="Genomic_DNA"/>
</dbReference>
<protein>
    <submittedName>
        <fullName evidence="2">Uncharacterized protein</fullName>
    </submittedName>
</protein>
<evidence type="ECO:0000313" key="2">
    <source>
        <dbReference type="EMBL" id="OAG17335.1"/>
    </source>
</evidence>
<feature type="region of interest" description="Disordered" evidence="1">
    <location>
        <begin position="577"/>
        <end position="605"/>
    </location>
</feature>
<keyword evidence="3" id="KW-1185">Reference proteome</keyword>
<dbReference type="KEGG" id="aalt:CC77DRAFT_1033745"/>
<dbReference type="STRING" id="5599.A0A177DCB2"/>
<dbReference type="PANTHER" id="PTHR40788:SF2">
    <property type="entry name" value="CLR5 DOMAIN-CONTAINING PROTEIN"/>
    <property type="match status" value="1"/>
</dbReference>
<dbReference type="PANTHER" id="PTHR40788">
    <property type="entry name" value="CLR5 DOMAIN-CONTAINING PROTEIN-RELATED"/>
    <property type="match status" value="1"/>
</dbReference>
<evidence type="ECO:0000256" key="1">
    <source>
        <dbReference type="SAM" id="MobiDB-lite"/>
    </source>
</evidence>
<accession>A0A177DCB2</accession>
<evidence type="ECO:0000313" key="3">
    <source>
        <dbReference type="Proteomes" id="UP000077248"/>
    </source>
</evidence>
<sequence length="715" mass="81427">MSAFFQSVAGGLLMPSAFLELARPGMSTQHRLDIAAWRQHSRTKEAYMWLYINLGDLTKRTPLLLLLHYQGRHQPYEFVHSDLKQARLSEASDITMPGFLNGYTMLFVDRTALETYGELVSWDDDAAAFENMTNGVLEIQQRIWAFLVKCCRILLQDVISIVESEVLPNPGPPAIQDENAMLLEIVSLEAPYRLPAHLEFDRLKAMASAERNSREDHLWSMREDPGYFGETMQELSEHRQEMLLDTQGKPHPTLKEAGRPLFWNRVLGTAFVPAYFGLAIFDGVVKQVEKVASIYAACKENLNGEEDLPTDLFDAFQNLRFLLDAAKTDLVLNLKVGLFASPPIRQFCVRKPQEPNTSKIRSTFEPPRNDHAVNRLMPLFNILFNDEQLFLFGLHTITDEIGRLIRTDPAVATLISPYIAERISSLSVVSECLHQLHIFQPWAQKIEDGMDLKNDELSRQYNQTFKGWANIMGINNFEGSQVYKYADPTDGKFDYPAHRRRNKQNVEIMRKAEANLDAFWEVVDRHYKSRSGGSQHDKVAHLLSKDRARLSNYVYQPFSSVYHDATKQITGVFDRTTLDEPAVKPKTRGNAPQSAEPAAPATATQDIQPQPIFTVDKRAHKVFKSLFHSPYNTDLPGEVLWSDFLHAMVLIGFSAEKIHGSAWNFTPNTLGAGVERSIQFHEPHPSNKLPMLLARRYGRRLSRNFGWSGDMFRLA</sequence>
<dbReference type="GeneID" id="29112418"/>
<gene>
    <name evidence="2" type="ORF">CC77DRAFT_1033745</name>
</gene>
<dbReference type="VEuPathDB" id="FungiDB:CC77DRAFT_1033745"/>
<dbReference type="RefSeq" id="XP_018382756.1">
    <property type="nucleotide sequence ID" value="XM_018526824.1"/>
</dbReference>
<dbReference type="AlphaFoldDB" id="A0A177DCB2"/>
<name>A0A177DCB2_ALTAL</name>
<proteinExistence type="predicted"/>
<organism evidence="2 3">
    <name type="scientific">Alternaria alternata</name>
    <name type="common">Alternaria rot fungus</name>
    <name type="synonym">Torula alternata</name>
    <dbReference type="NCBI Taxonomy" id="5599"/>
    <lineage>
        <taxon>Eukaryota</taxon>
        <taxon>Fungi</taxon>
        <taxon>Dikarya</taxon>
        <taxon>Ascomycota</taxon>
        <taxon>Pezizomycotina</taxon>
        <taxon>Dothideomycetes</taxon>
        <taxon>Pleosporomycetidae</taxon>
        <taxon>Pleosporales</taxon>
        <taxon>Pleosporineae</taxon>
        <taxon>Pleosporaceae</taxon>
        <taxon>Alternaria</taxon>
        <taxon>Alternaria sect. Alternaria</taxon>
        <taxon>Alternaria alternata complex</taxon>
    </lineage>
</organism>
<reference evidence="2 3" key="1">
    <citation type="submission" date="2016-05" db="EMBL/GenBank/DDBJ databases">
        <title>Comparative analysis of secretome profiles of manganese(II)-oxidizing ascomycete fungi.</title>
        <authorList>
            <consortium name="DOE Joint Genome Institute"/>
            <person name="Zeiner C.A."/>
            <person name="Purvine S.O."/>
            <person name="Zink E.M."/>
            <person name="Wu S."/>
            <person name="Pasa-Tolic L."/>
            <person name="Chaput D.L."/>
            <person name="Haridas S."/>
            <person name="Grigoriev I.V."/>
            <person name="Santelli C.M."/>
            <person name="Hansel C.M."/>
        </authorList>
    </citation>
    <scope>NUCLEOTIDE SEQUENCE [LARGE SCALE GENOMIC DNA]</scope>
    <source>
        <strain evidence="2 3">SRC1lrK2f</strain>
    </source>
</reference>
<dbReference type="Proteomes" id="UP000077248">
    <property type="component" value="Unassembled WGS sequence"/>
</dbReference>